<evidence type="ECO:0000313" key="1">
    <source>
        <dbReference type="EMBL" id="KAF6081851.1"/>
    </source>
</evidence>
<gene>
    <name evidence="1" type="ORF">HJG60_008857</name>
</gene>
<proteinExistence type="predicted"/>
<dbReference type="EMBL" id="JABVXQ010000013">
    <property type="protein sequence ID" value="KAF6081851.1"/>
    <property type="molecule type" value="Genomic_DNA"/>
</dbReference>
<dbReference type="Proteomes" id="UP000664940">
    <property type="component" value="Unassembled WGS sequence"/>
</dbReference>
<dbReference type="AlphaFoldDB" id="A0A834DJ03"/>
<name>A0A834DJ03_9CHIR</name>
<comment type="caution">
    <text evidence="1">The sequence shown here is derived from an EMBL/GenBank/DDBJ whole genome shotgun (WGS) entry which is preliminary data.</text>
</comment>
<sequence>MCPLYFVRGHIRSQMSSRCCCNIMPAQVPTPSIATRPSLVDRSGCGALSLHPHSTRDPKPLGAQCLSVHPGEPAVALTPHSSPCCQQQPPLCPALFTGTRCGSSSPVGQLFTWTLSLTAIHLFWGSWALLCVRGFSSSSSP</sequence>
<reference evidence="1 2" key="1">
    <citation type="journal article" date="2020" name="Nature">
        <title>Six reference-quality genomes reveal evolution of bat adaptations.</title>
        <authorList>
            <person name="Jebb D."/>
            <person name="Huang Z."/>
            <person name="Pippel M."/>
            <person name="Hughes G.M."/>
            <person name="Lavrichenko K."/>
            <person name="Devanna P."/>
            <person name="Winkler S."/>
            <person name="Jermiin L.S."/>
            <person name="Skirmuntt E.C."/>
            <person name="Katzourakis A."/>
            <person name="Burkitt-Gray L."/>
            <person name="Ray D.A."/>
            <person name="Sullivan K.A.M."/>
            <person name="Roscito J.G."/>
            <person name="Kirilenko B.M."/>
            <person name="Davalos L.M."/>
            <person name="Corthals A.P."/>
            <person name="Power M.L."/>
            <person name="Jones G."/>
            <person name="Ransome R.D."/>
            <person name="Dechmann D.K.N."/>
            <person name="Locatelli A.G."/>
            <person name="Puechmaille S.J."/>
            <person name="Fedrigo O."/>
            <person name="Jarvis E.D."/>
            <person name="Hiller M."/>
            <person name="Vernes S.C."/>
            <person name="Myers E.W."/>
            <person name="Teeling E.C."/>
        </authorList>
    </citation>
    <scope>NUCLEOTIDE SEQUENCE [LARGE SCALE GENOMIC DNA]</scope>
    <source>
        <strain evidence="1">Bat1K_MPI-CBG_1</strain>
    </source>
</reference>
<organism evidence="1 2">
    <name type="scientific">Phyllostomus discolor</name>
    <name type="common">pale spear-nosed bat</name>
    <dbReference type="NCBI Taxonomy" id="89673"/>
    <lineage>
        <taxon>Eukaryota</taxon>
        <taxon>Metazoa</taxon>
        <taxon>Chordata</taxon>
        <taxon>Craniata</taxon>
        <taxon>Vertebrata</taxon>
        <taxon>Euteleostomi</taxon>
        <taxon>Mammalia</taxon>
        <taxon>Eutheria</taxon>
        <taxon>Laurasiatheria</taxon>
        <taxon>Chiroptera</taxon>
        <taxon>Yangochiroptera</taxon>
        <taxon>Phyllostomidae</taxon>
        <taxon>Phyllostominae</taxon>
        <taxon>Phyllostomus</taxon>
    </lineage>
</organism>
<protein>
    <submittedName>
        <fullName evidence="1">Uncharacterized protein</fullName>
    </submittedName>
</protein>
<accession>A0A834DJ03</accession>
<evidence type="ECO:0000313" key="2">
    <source>
        <dbReference type="Proteomes" id="UP000664940"/>
    </source>
</evidence>